<protein>
    <submittedName>
        <fullName evidence="1">Uncharacterized protein</fullName>
    </submittedName>
</protein>
<reference evidence="1" key="3">
    <citation type="submission" date="2021-05" db="UniProtKB">
        <authorList>
            <consortium name="EnsemblPlants"/>
        </authorList>
    </citation>
    <scope>IDENTIFICATION</scope>
    <source>
        <strain evidence="1">cv. B73</strain>
    </source>
</reference>
<reference evidence="1" key="2">
    <citation type="submission" date="2019-07" db="EMBL/GenBank/DDBJ databases">
        <authorList>
            <person name="Seetharam A."/>
            <person name="Woodhouse M."/>
            <person name="Cannon E."/>
        </authorList>
    </citation>
    <scope>NUCLEOTIDE SEQUENCE [LARGE SCALE GENOMIC DNA]</scope>
    <source>
        <strain evidence="1">cv. B73</strain>
    </source>
</reference>
<dbReference type="EnsemblPlants" id="Zm00001eb169550_T001">
    <property type="protein sequence ID" value="Zm00001eb169550_P001"/>
    <property type="gene ID" value="Zm00001eb169550"/>
</dbReference>
<accession>A0A804NLH9</accession>
<dbReference type="AlphaFoldDB" id="A0A804NLH9"/>
<name>A0A804NLH9_MAIZE</name>
<dbReference type="Gramene" id="Zm00001eb169550_T001">
    <property type="protein sequence ID" value="Zm00001eb169550_P001"/>
    <property type="gene ID" value="Zm00001eb169550"/>
</dbReference>
<reference evidence="2" key="1">
    <citation type="journal article" date="2009" name="Science">
        <title>The B73 maize genome: complexity, diversity, and dynamics.</title>
        <authorList>
            <person name="Schnable P.S."/>
            <person name="Ware D."/>
            <person name="Fulton R.S."/>
            <person name="Stein J.C."/>
            <person name="Wei F."/>
            <person name="Pasternak S."/>
            <person name="Liang C."/>
            <person name="Zhang J."/>
            <person name="Fulton L."/>
            <person name="Graves T.A."/>
            <person name="Minx P."/>
            <person name="Reily A.D."/>
            <person name="Courtney L."/>
            <person name="Kruchowski S.S."/>
            <person name="Tomlinson C."/>
            <person name="Strong C."/>
            <person name="Delehaunty K."/>
            <person name="Fronick C."/>
            <person name="Courtney B."/>
            <person name="Rock S.M."/>
            <person name="Belter E."/>
            <person name="Du F."/>
            <person name="Kim K."/>
            <person name="Abbott R.M."/>
            <person name="Cotton M."/>
            <person name="Levy A."/>
            <person name="Marchetto P."/>
            <person name="Ochoa K."/>
            <person name="Jackson S.M."/>
            <person name="Gillam B."/>
            <person name="Chen W."/>
            <person name="Yan L."/>
            <person name="Higginbotham J."/>
            <person name="Cardenas M."/>
            <person name="Waligorski J."/>
            <person name="Applebaum E."/>
            <person name="Phelps L."/>
            <person name="Falcone J."/>
            <person name="Kanchi K."/>
            <person name="Thane T."/>
            <person name="Scimone A."/>
            <person name="Thane N."/>
            <person name="Henke J."/>
            <person name="Wang T."/>
            <person name="Ruppert J."/>
            <person name="Shah N."/>
            <person name="Rotter K."/>
            <person name="Hodges J."/>
            <person name="Ingenthron E."/>
            <person name="Cordes M."/>
            <person name="Kohlberg S."/>
            <person name="Sgro J."/>
            <person name="Delgado B."/>
            <person name="Mead K."/>
            <person name="Chinwalla A."/>
            <person name="Leonard S."/>
            <person name="Crouse K."/>
            <person name="Collura K."/>
            <person name="Kudrna D."/>
            <person name="Currie J."/>
            <person name="He R."/>
            <person name="Angelova A."/>
            <person name="Rajasekar S."/>
            <person name="Mueller T."/>
            <person name="Lomeli R."/>
            <person name="Scara G."/>
            <person name="Ko A."/>
            <person name="Delaney K."/>
            <person name="Wissotski M."/>
            <person name="Lopez G."/>
            <person name="Campos D."/>
            <person name="Braidotti M."/>
            <person name="Ashley E."/>
            <person name="Golser W."/>
            <person name="Kim H."/>
            <person name="Lee S."/>
            <person name="Lin J."/>
            <person name="Dujmic Z."/>
            <person name="Kim W."/>
            <person name="Talag J."/>
            <person name="Zuccolo A."/>
            <person name="Fan C."/>
            <person name="Sebastian A."/>
            <person name="Kramer M."/>
            <person name="Spiegel L."/>
            <person name="Nascimento L."/>
            <person name="Zutavern T."/>
            <person name="Miller B."/>
            <person name="Ambroise C."/>
            <person name="Muller S."/>
            <person name="Spooner W."/>
            <person name="Narechania A."/>
            <person name="Ren L."/>
            <person name="Wei S."/>
            <person name="Kumari S."/>
            <person name="Faga B."/>
            <person name="Levy M.J."/>
            <person name="McMahan L."/>
            <person name="Van Buren P."/>
            <person name="Vaughn M.W."/>
            <person name="Ying K."/>
            <person name="Yeh C.-T."/>
            <person name="Emrich S.J."/>
            <person name="Jia Y."/>
            <person name="Kalyanaraman A."/>
            <person name="Hsia A.-P."/>
            <person name="Barbazuk W.B."/>
            <person name="Baucom R.S."/>
            <person name="Brutnell T.P."/>
            <person name="Carpita N.C."/>
            <person name="Chaparro C."/>
            <person name="Chia J.-M."/>
            <person name="Deragon J.-M."/>
            <person name="Estill J.C."/>
            <person name="Fu Y."/>
            <person name="Jeddeloh J.A."/>
            <person name="Han Y."/>
            <person name="Lee H."/>
            <person name="Li P."/>
            <person name="Lisch D.R."/>
            <person name="Liu S."/>
            <person name="Liu Z."/>
            <person name="Nagel D.H."/>
            <person name="McCann M.C."/>
            <person name="SanMiguel P."/>
            <person name="Myers A.M."/>
            <person name="Nettleton D."/>
            <person name="Nguyen J."/>
            <person name="Penning B.W."/>
            <person name="Ponnala L."/>
            <person name="Schneider K.L."/>
            <person name="Schwartz D.C."/>
            <person name="Sharma A."/>
            <person name="Soderlund C."/>
            <person name="Springer N.M."/>
            <person name="Sun Q."/>
            <person name="Wang H."/>
            <person name="Waterman M."/>
            <person name="Westerman R."/>
            <person name="Wolfgruber T.K."/>
            <person name="Yang L."/>
            <person name="Yu Y."/>
            <person name="Zhang L."/>
            <person name="Zhou S."/>
            <person name="Zhu Q."/>
            <person name="Bennetzen J.L."/>
            <person name="Dawe R.K."/>
            <person name="Jiang J."/>
            <person name="Jiang N."/>
            <person name="Presting G.G."/>
            <person name="Wessler S.R."/>
            <person name="Aluru S."/>
            <person name="Martienssen R.A."/>
            <person name="Clifton S.W."/>
            <person name="McCombie W.R."/>
            <person name="Wing R.A."/>
            <person name="Wilson R.K."/>
        </authorList>
    </citation>
    <scope>NUCLEOTIDE SEQUENCE [LARGE SCALE GENOMIC DNA]</scope>
    <source>
        <strain evidence="2">cv. B73</strain>
    </source>
</reference>
<proteinExistence type="predicted"/>
<organism evidence="1 2">
    <name type="scientific">Zea mays</name>
    <name type="common">Maize</name>
    <dbReference type="NCBI Taxonomy" id="4577"/>
    <lineage>
        <taxon>Eukaryota</taxon>
        <taxon>Viridiplantae</taxon>
        <taxon>Streptophyta</taxon>
        <taxon>Embryophyta</taxon>
        <taxon>Tracheophyta</taxon>
        <taxon>Spermatophyta</taxon>
        <taxon>Magnoliopsida</taxon>
        <taxon>Liliopsida</taxon>
        <taxon>Poales</taxon>
        <taxon>Poaceae</taxon>
        <taxon>PACMAD clade</taxon>
        <taxon>Panicoideae</taxon>
        <taxon>Andropogonodae</taxon>
        <taxon>Andropogoneae</taxon>
        <taxon>Tripsacinae</taxon>
        <taxon>Zea</taxon>
    </lineage>
</organism>
<dbReference type="InParanoid" id="A0A804NLH9"/>
<evidence type="ECO:0000313" key="2">
    <source>
        <dbReference type="Proteomes" id="UP000007305"/>
    </source>
</evidence>
<dbReference type="Proteomes" id="UP000007305">
    <property type="component" value="Chromosome 4"/>
</dbReference>
<keyword evidence="2" id="KW-1185">Reference proteome</keyword>
<evidence type="ECO:0000313" key="1">
    <source>
        <dbReference type="EnsemblPlants" id="Zm00001eb169550_P001"/>
    </source>
</evidence>
<sequence>MRSVPTRRRKTSCRAVKTTSSMEIPSHPCTVPAAQQRWRCPSSTCNASSICLQRERRASTRKQISCSSNVSATRFLQGAAIADAWMECMWVWFE</sequence>